<feature type="region of interest" description="Disordered" evidence="3">
    <location>
        <begin position="178"/>
        <end position="197"/>
    </location>
</feature>
<evidence type="ECO:0000256" key="1">
    <source>
        <dbReference type="ARBA" id="ARBA00010597"/>
    </source>
</evidence>
<dbReference type="PANTHER" id="PTHR31921">
    <property type="entry name" value="PROTEIN DPCD"/>
    <property type="match status" value="1"/>
</dbReference>
<dbReference type="EMBL" id="HBHU01003553">
    <property type="protein sequence ID" value="CAE0014901.1"/>
    <property type="molecule type" value="Transcribed_RNA"/>
</dbReference>
<proteinExistence type="inferred from homology"/>
<organism evidence="4">
    <name type="scientific">Chloropicon laureae</name>
    <dbReference type="NCBI Taxonomy" id="464258"/>
    <lineage>
        <taxon>Eukaryota</taxon>
        <taxon>Viridiplantae</taxon>
        <taxon>Chlorophyta</taxon>
        <taxon>Chloropicophyceae</taxon>
        <taxon>Chloropicales</taxon>
        <taxon>Chloropicaceae</taxon>
        <taxon>Chloropicon</taxon>
    </lineage>
</organism>
<dbReference type="Pfam" id="PF14913">
    <property type="entry name" value="DPCD"/>
    <property type="match status" value="1"/>
</dbReference>
<dbReference type="PANTHER" id="PTHR31921:SF1">
    <property type="entry name" value="PROTEIN DPCD"/>
    <property type="match status" value="1"/>
</dbReference>
<sequence>MLRQGGKSTSFVSGNRKTIHTTFSDGGELVEEYDVKTDELLLRKQRARTKLGGEGKWEYLVGDAPVHFNPEVSTIVESSSNPTFTRKDTDRFFQWRIRNLPYPAENYDISIDHADGKVVIRTKNKKYYKRIEIPEMRRLEADLIEGALSWHHANNTLVVSYQKPAEILDLEAKDKVERKKMHQSATQQDGDVQCNQQ</sequence>
<dbReference type="PRINTS" id="PR02065">
    <property type="entry name" value="PROTEINDPCD"/>
</dbReference>
<accession>A0A7S3E122</accession>
<protein>
    <recommendedName>
        <fullName evidence="2">Protein DPCD</fullName>
    </recommendedName>
</protein>
<evidence type="ECO:0000313" key="4">
    <source>
        <dbReference type="EMBL" id="CAE0014901.1"/>
    </source>
</evidence>
<comment type="similarity">
    <text evidence="1">Belongs to the DPCD family.</text>
</comment>
<gene>
    <name evidence="4" type="ORF">CLAU1311_LOCUS2302</name>
</gene>
<name>A0A7S3E122_9CHLO</name>
<reference evidence="4" key="1">
    <citation type="submission" date="2021-01" db="EMBL/GenBank/DDBJ databases">
        <authorList>
            <person name="Corre E."/>
            <person name="Pelletier E."/>
            <person name="Niang G."/>
            <person name="Scheremetjew M."/>
            <person name="Finn R."/>
            <person name="Kale V."/>
            <person name="Holt S."/>
            <person name="Cochrane G."/>
            <person name="Meng A."/>
            <person name="Brown T."/>
            <person name="Cohen L."/>
        </authorList>
    </citation>
    <scope>NUCLEOTIDE SEQUENCE</scope>
    <source>
        <strain evidence="4">RCC856</strain>
    </source>
</reference>
<feature type="compositionally biased region" description="Polar residues" evidence="3">
    <location>
        <begin position="183"/>
        <end position="197"/>
    </location>
</feature>
<evidence type="ECO:0000256" key="2">
    <source>
        <dbReference type="ARBA" id="ARBA00020330"/>
    </source>
</evidence>
<dbReference type="AlphaFoldDB" id="A0A7S3E122"/>
<dbReference type="InterPro" id="IPR026224">
    <property type="entry name" value="DPCD"/>
</dbReference>
<evidence type="ECO:0000256" key="3">
    <source>
        <dbReference type="SAM" id="MobiDB-lite"/>
    </source>
</evidence>